<reference evidence="2" key="1">
    <citation type="journal article" date="2018" name="Int. J. Syst. Evol. Microbiol.">
        <title>Jatrophihabitans telluris sp. nov., isolated from sediment soil of lava forest wetlands and the emended description of the genus Jatrophihabitans.</title>
        <authorList>
            <person name="Lee K.C."/>
            <person name="Suh M.K."/>
            <person name="Eom M.K."/>
            <person name="Kim K.K."/>
            <person name="Kim J.S."/>
            <person name="Kim D.S."/>
            <person name="Ko S.H."/>
            <person name="Shin Y.K."/>
            <person name="Lee J.S."/>
        </authorList>
    </citation>
    <scope>NUCLEOTIDE SEQUENCE</scope>
    <source>
        <strain evidence="2">N237</strain>
    </source>
</reference>
<feature type="region of interest" description="Disordered" evidence="1">
    <location>
        <begin position="1"/>
        <end position="53"/>
    </location>
</feature>
<evidence type="ECO:0000256" key="1">
    <source>
        <dbReference type="SAM" id="MobiDB-lite"/>
    </source>
</evidence>
<dbReference type="Proteomes" id="UP001056336">
    <property type="component" value="Chromosome"/>
</dbReference>
<organism evidence="2 3">
    <name type="scientific">Jatrophihabitans telluris</name>
    <dbReference type="NCBI Taxonomy" id="2038343"/>
    <lineage>
        <taxon>Bacteria</taxon>
        <taxon>Bacillati</taxon>
        <taxon>Actinomycetota</taxon>
        <taxon>Actinomycetes</taxon>
        <taxon>Jatrophihabitantales</taxon>
        <taxon>Jatrophihabitantaceae</taxon>
        <taxon>Jatrophihabitans</taxon>
    </lineage>
</organism>
<evidence type="ECO:0000313" key="2">
    <source>
        <dbReference type="EMBL" id="UQX89520.1"/>
    </source>
</evidence>
<dbReference type="EMBL" id="CP097332">
    <property type="protein sequence ID" value="UQX89520.1"/>
    <property type="molecule type" value="Genomic_DNA"/>
</dbReference>
<reference evidence="2" key="2">
    <citation type="submission" date="2022-05" db="EMBL/GenBank/DDBJ databases">
        <authorList>
            <person name="Kim J.-S."/>
            <person name="Lee K."/>
            <person name="Suh M."/>
            <person name="Eom M."/>
            <person name="Kim J.-S."/>
            <person name="Kim D.-S."/>
            <person name="Ko S.-H."/>
            <person name="Shin Y."/>
            <person name="Lee J.-S."/>
        </authorList>
    </citation>
    <scope>NUCLEOTIDE SEQUENCE</scope>
    <source>
        <strain evidence="2">N237</strain>
    </source>
</reference>
<evidence type="ECO:0000313" key="3">
    <source>
        <dbReference type="Proteomes" id="UP001056336"/>
    </source>
</evidence>
<keyword evidence="3" id="KW-1185">Reference proteome</keyword>
<accession>A0ABY4R2Z6</accession>
<feature type="compositionally biased region" description="Basic and acidic residues" evidence="1">
    <location>
        <begin position="1"/>
        <end position="15"/>
    </location>
</feature>
<dbReference type="RefSeq" id="WP_249773416.1">
    <property type="nucleotide sequence ID" value="NZ_CP097332.1"/>
</dbReference>
<gene>
    <name evidence="2" type="ORF">M6D93_05805</name>
</gene>
<feature type="compositionally biased region" description="Basic and acidic residues" evidence="1">
    <location>
        <begin position="21"/>
        <end position="40"/>
    </location>
</feature>
<name>A0ABY4R2Z6_9ACTN</name>
<protein>
    <submittedName>
        <fullName evidence="2">Uncharacterized protein</fullName>
    </submittedName>
</protein>
<proteinExistence type="predicted"/>
<sequence length="53" mass="5697">MSEKKIQPVDPKSTDTGEAGKAVEAEQGVADRKTGSDRIVRASGRKTGSSRWH</sequence>